<dbReference type="EMBL" id="JBJUIK010000007">
    <property type="protein sequence ID" value="KAL3524297.1"/>
    <property type="molecule type" value="Genomic_DNA"/>
</dbReference>
<dbReference type="AlphaFoldDB" id="A0ABD3A1J2"/>
<accession>A0ABD3A1J2</accession>
<sequence length="142" mass="16172">MTTMYNVQIATEVSASRSQDSYPTNRWRKLEMGGNKGPGCNWCMSEWSKMAQKIQGRGMDQPKNLFHTLKVKCSPPSRFLLQLPPSSLYLASDLCLKLGNHVQLQFGLYNYLQAPFTFPHNKVSQYIIFSGGFLSLVVMRRS</sequence>
<dbReference type="Proteomes" id="UP001630127">
    <property type="component" value="Unassembled WGS sequence"/>
</dbReference>
<evidence type="ECO:0000313" key="1">
    <source>
        <dbReference type="EMBL" id="KAL3524297.1"/>
    </source>
</evidence>
<name>A0ABD3A1J2_9GENT</name>
<protein>
    <submittedName>
        <fullName evidence="1">Uncharacterized protein</fullName>
    </submittedName>
</protein>
<evidence type="ECO:0000313" key="2">
    <source>
        <dbReference type="Proteomes" id="UP001630127"/>
    </source>
</evidence>
<comment type="caution">
    <text evidence="1">The sequence shown here is derived from an EMBL/GenBank/DDBJ whole genome shotgun (WGS) entry which is preliminary data.</text>
</comment>
<keyword evidence="2" id="KW-1185">Reference proteome</keyword>
<gene>
    <name evidence="1" type="ORF">ACH5RR_017131</name>
</gene>
<organism evidence="1 2">
    <name type="scientific">Cinchona calisaya</name>
    <dbReference type="NCBI Taxonomy" id="153742"/>
    <lineage>
        <taxon>Eukaryota</taxon>
        <taxon>Viridiplantae</taxon>
        <taxon>Streptophyta</taxon>
        <taxon>Embryophyta</taxon>
        <taxon>Tracheophyta</taxon>
        <taxon>Spermatophyta</taxon>
        <taxon>Magnoliopsida</taxon>
        <taxon>eudicotyledons</taxon>
        <taxon>Gunneridae</taxon>
        <taxon>Pentapetalae</taxon>
        <taxon>asterids</taxon>
        <taxon>lamiids</taxon>
        <taxon>Gentianales</taxon>
        <taxon>Rubiaceae</taxon>
        <taxon>Cinchonoideae</taxon>
        <taxon>Cinchoneae</taxon>
        <taxon>Cinchona</taxon>
    </lineage>
</organism>
<proteinExistence type="predicted"/>
<reference evidence="1 2" key="1">
    <citation type="submission" date="2024-11" db="EMBL/GenBank/DDBJ databases">
        <title>A near-complete genome assembly of Cinchona calisaya.</title>
        <authorList>
            <person name="Lian D.C."/>
            <person name="Zhao X.W."/>
            <person name="Wei L."/>
        </authorList>
    </citation>
    <scope>NUCLEOTIDE SEQUENCE [LARGE SCALE GENOMIC DNA]</scope>
    <source>
        <tissue evidence="1">Nenye</tissue>
    </source>
</reference>